<dbReference type="Pfam" id="PF00300">
    <property type="entry name" value="His_Phos_1"/>
    <property type="match status" value="1"/>
</dbReference>
<comment type="caution">
    <text evidence="2">The sequence shown here is derived from an EMBL/GenBank/DDBJ whole genome shotgun (WGS) entry which is preliminary data.</text>
</comment>
<dbReference type="GO" id="GO:0045820">
    <property type="term" value="P:negative regulation of glycolytic process"/>
    <property type="evidence" value="ECO:0007669"/>
    <property type="project" value="TreeGrafter"/>
</dbReference>
<dbReference type="GO" id="GO:0004331">
    <property type="term" value="F:fructose-2,6-bisphosphate 2-phosphatase activity"/>
    <property type="evidence" value="ECO:0007669"/>
    <property type="project" value="TreeGrafter"/>
</dbReference>
<keyword evidence="1" id="KW-0378">Hydrolase</keyword>
<dbReference type="GO" id="GO:0043456">
    <property type="term" value="P:regulation of pentose-phosphate shunt"/>
    <property type="evidence" value="ECO:0007669"/>
    <property type="project" value="TreeGrafter"/>
</dbReference>
<evidence type="ECO:0000256" key="1">
    <source>
        <dbReference type="ARBA" id="ARBA00022801"/>
    </source>
</evidence>
<protein>
    <submittedName>
        <fullName evidence="2">Uncharacterized protein</fullName>
    </submittedName>
</protein>
<proteinExistence type="predicted"/>
<dbReference type="AlphaFoldDB" id="A0A699XXS4"/>
<dbReference type="SUPFAM" id="SSF53254">
    <property type="entry name" value="Phosphoglycerate mutase-like"/>
    <property type="match status" value="1"/>
</dbReference>
<dbReference type="InterPro" id="IPR013078">
    <property type="entry name" value="His_Pase_superF_clade-1"/>
</dbReference>
<dbReference type="EMBL" id="BKCJ011880045">
    <property type="protein sequence ID" value="GFD60604.1"/>
    <property type="molecule type" value="Genomic_DNA"/>
</dbReference>
<organism evidence="2">
    <name type="scientific">Tanacetum cinerariifolium</name>
    <name type="common">Dalmatian daisy</name>
    <name type="synonym">Chrysanthemum cinerariifolium</name>
    <dbReference type="NCBI Taxonomy" id="118510"/>
    <lineage>
        <taxon>Eukaryota</taxon>
        <taxon>Viridiplantae</taxon>
        <taxon>Streptophyta</taxon>
        <taxon>Embryophyta</taxon>
        <taxon>Tracheophyta</taxon>
        <taxon>Spermatophyta</taxon>
        <taxon>Magnoliopsida</taxon>
        <taxon>eudicotyledons</taxon>
        <taxon>Gunneridae</taxon>
        <taxon>Pentapetalae</taxon>
        <taxon>asterids</taxon>
        <taxon>campanulids</taxon>
        <taxon>Asterales</taxon>
        <taxon>Asteraceae</taxon>
        <taxon>Asteroideae</taxon>
        <taxon>Anthemideae</taxon>
        <taxon>Anthemidinae</taxon>
        <taxon>Tanacetum</taxon>
    </lineage>
</organism>
<dbReference type="InterPro" id="IPR029033">
    <property type="entry name" value="His_PPase_superfam"/>
</dbReference>
<dbReference type="CDD" id="cd07067">
    <property type="entry name" value="HP_PGM_like"/>
    <property type="match status" value="1"/>
</dbReference>
<sequence>MISSNALGLIQGHLDPPLSKVGQEQAEKLADHLKTHQFTEAWSADLLRASQ</sequence>
<dbReference type="PANTHER" id="PTHR46517:SF1">
    <property type="entry name" value="FRUCTOSE-2,6-BISPHOSPHATASE TIGAR"/>
    <property type="match status" value="1"/>
</dbReference>
<gene>
    <name evidence="2" type="ORF">Tci_932573</name>
</gene>
<reference evidence="2" key="1">
    <citation type="journal article" date="2019" name="Sci. Rep.">
        <title>Draft genome of Tanacetum cinerariifolium, the natural source of mosquito coil.</title>
        <authorList>
            <person name="Yamashiro T."/>
            <person name="Shiraishi A."/>
            <person name="Satake H."/>
            <person name="Nakayama K."/>
        </authorList>
    </citation>
    <scope>NUCLEOTIDE SEQUENCE</scope>
</reference>
<feature type="non-terminal residue" evidence="2">
    <location>
        <position position="51"/>
    </location>
</feature>
<accession>A0A699XXS4</accession>
<dbReference type="GO" id="GO:0005829">
    <property type="term" value="C:cytosol"/>
    <property type="evidence" value="ECO:0007669"/>
    <property type="project" value="TreeGrafter"/>
</dbReference>
<dbReference type="Gene3D" id="3.40.50.1240">
    <property type="entry name" value="Phosphoglycerate mutase-like"/>
    <property type="match status" value="1"/>
</dbReference>
<name>A0A699XXS4_TANCI</name>
<dbReference type="PANTHER" id="PTHR46517">
    <property type="entry name" value="FRUCTOSE-2,6-BISPHOSPHATASE TIGAR"/>
    <property type="match status" value="1"/>
</dbReference>
<dbReference type="InterPro" id="IPR051695">
    <property type="entry name" value="Phosphoglycerate_Mutase"/>
</dbReference>
<evidence type="ECO:0000313" key="2">
    <source>
        <dbReference type="EMBL" id="GFD60604.1"/>
    </source>
</evidence>